<accession>A0AAD9SIX5</accession>
<keyword evidence="4" id="KW-1185">Reference proteome</keyword>
<keyword evidence="2" id="KW-0812">Transmembrane</keyword>
<comment type="similarity">
    <text evidence="1">Belongs to the glycosyltransferase 32 family.</text>
</comment>
<evidence type="ECO:0000313" key="4">
    <source>
        <dbReference type="Proteomes" id="UP001265746"/>
    </source>
</evidence>
<keyword evidence="2" id="KW-1133">Transmembrane helix</keyword>
<dbReference type="Gene3D" id="3.90.550.20">
    <property type="match status" value="1"/>
</dbReference>
<sequence>MFRIFPGSRPAGHLGVPIVIGFVLGSFFSFLTLTHYSIPTISPSGCHHYPGSSDGGCIPPVVHFVQLKKDESSSLHFSFESFLALYAAYHFIQPSVIYIHTDFSPQDVADAAQYGSSWTRKVLTAFPDVLRLNKVTAPATANGRDITRVEHRSDFVRLDQLLLSGGIYLDWDVLTLRPINQLLNSGFRAVVGRQADATINNGIILAARDSAVLRIMKQETPKAFDGDWITHSVRLITSVAQAVAGVPGEVLIMDTGAFAPFSWDQASVNRALERHEGDDVPQNAINNPNVASGPMAAWERHRAGKPKEWAHDFKDAYFLHNYFNDVENPRGFSGVSVPYVLARDSNYALAAWPIVMQGIKDGYIDEKDSSL</sequence>
<evidence type="ECO:0000313" key="3">
    <source>
        <dbReference type="EMBL" id="KAK2608280.1"/>
    </source>
</evidence>
<dbReference type="Proteomes" id="UP001265746">
    <property type="component" value="Unassembled WGS sequence"/>
</dbReference>
<keyword evidence="2" id="KW-0472">Membrane</keyword>
<comment type="caution">
    <text evidence="3">The sequence shown here is derived from an EMBL/GenBank/DDBJ whole genome shotgun (WGS) entry which is preliminary data.</text>
</comment>
<reference evidence="3" key="1">
    <citation type="submission" date="2023-06" db="EMBL/GenBank/DDBJ databases">
        <authorList>
            <person name="Noh H."/>
        </authorList>
    </citation>
    <scope>NUCLEOTIDE SEQUENCE</scope>
    <source>
        <strain evidence="3">DUCC20226</strain>
    </source>
</reference>
<evidence type="ECO:0000256" key="2">
    <source>
        <dbReference type="SAM" id="Phobius"/>
    </source>
</evidence>
<feature type="transmembrane region" description="Helical" evidence="2">
    <location>
        <begin position="12"/>
        <end position="33"/>
    </location>
</feature>
<protein>
    <submittedName>
        <fullName evidence="3">Uncharacterized protein</fullName>
    </submittedName>
</protein>
<dbReference type="EMBL" id="JAUJFL010000003">
    <property type="protein sequence ID" value="KAK2608280.1"/>
    <property type="molecule type" value="Genomic_DNA"/>
</dbReference>
<evidence type="ECO:0000256" key="1">
    <source>
        <dbReference type="ARBA" id="ARBA00009003"/>
    </source>
</evidence>
<dbReference type="PANTHER" id="PTHR46830:SF2">
    <property type="entry name" value="ALPHA-1,4-N-ACETYLGLUCOSAMINYLTRANSFERASE"/>
    <property type="match status" value="1"/>
</dbReference>
<dbReference type="SUPFAM" id="SSF53448">
    <property type="entry name" value="Nucleotide-diphospho-sugar transferases"/>
    <property type="match status" value="1"/>
</dbReference>
<organism evidence="3 4">
    <name type="scientific">Phomopsis amygdali</name>
    <name type="common">Fusicoccum amygdali</name>
    <dbReference type="NCBI Taxonomy" id="1214568"/>
    <lineage>
        <taxon>Eukaryota</taxon>
        <taxon>Fungi</taxon>
        <taxon>Dikarya</taxon>
        <taxon>Ascomycota</taxon>
        <taxon>Pezizomycotina</taxon>
        <taxon>Sordariomycetes</taxon>
        <taxon>Sordariomycetidae</taxon>
        <taxon>Diaporthales</taxon>
        <taxon>Diaporthaceae</taxon>
        <taxon>Diaporthe</taxon>
    </lineage>
</organism>
<name>A0AAD9SIX5_PHOAM</name>
<dbReference type="PANTHER" id="PTHR46830">
    <property type="entry name" value="TRANSFERASE, PUTATIVE-RELATED"/>
    <property type="match status" value="1"/>
</dbReference>
<proteinExistence type="inferred from homology"/>
<dbReference type="GO" id="GO:1901135">
    <property type="term" value="P:carbohydrate derivative metabolic process"/>
    <property type="evidence" value="ECO:0007669"/>
    <property type="project" value="UniProtKB-ARBA"/>
</dbReference>
<dbReference type="InterPro" id="IPR029044">
    <property type="entry name" value="Nucleotide-diphossugar_trans"/>
</dbReference>
<gene>
    <name evidence="3" type="ORF">N8I77_006899</name>
</gene>
<dbReference type="Pfam" id="PF04488">
    <property type="entry name" value="Gly_transf_sug"/>
    <property type="match status" value="1"/>
</dbReference>
<dbReference type="InterPro" id="IPR007577">
    <property type="entry name" value="GlycoTrfase_DXD_sugar-bd_CS"/>
</dbReference>
<dbReference type="AlphaFoldDB" id="A0AAD9SIX5"/>